<feature type="transmembrane region" description="Helical" evidence="7">
    <location>
        <begin position="223"/>
        <end position="241"/>
    </location>
</feature>
<protein>
    <recommendedName>
        <fullName evidence="9">Membrane transporter protein</fullName>
    </recommendedName>
</protein>
<dbReference type="PANTHER" id="PTHR30269:SF37">
    <property type="entry name" value="MEMBRANE TRANSPORTER PROTEIN"/>
    <property type="match status" value="1"/>
</dbReference>
<evidence type="ECO:0000256" key="6">
    <source>
        <dbReference type="ARBA" id="ARBA00023136"/>
    </source>
</evidence>
<dbReference type="EMBL" id="UINC01045818">
    <property type="protein sequence ID" value="SVB53039.1"/>
    <property type="molecule type" value="Genomic_DNA"/>
</dbReference>
<keyword evidence="4 7" id="KW-0812">Transmembrane</keyword>
<proteinExistence type="predicted"/>
<feature type="transmembrane region" description="Helical" evidence="7">
    <location>
        <begin position="21"/>
        <end position="45"/>
    </location>
</feature>
<evidence type="ECO:0000256" key="4">
    <source>
        <dbReference type="ARBA" id="ARBA00022692"/>
    </source>
</evidence>
<feature type="transmembrane region" description="Helical" evidence="7">
    <location>
        <begin position="158"/>
        <end position="180"/>
    </location>
</feature>
<dbReference type="InterPro" id="IPR052017">
    <property type="entry name" value="TSUP"/>
</dbReference>
<evidence type="ECO:0000313" key="8">
    <source>
        <dbReference type="EMBL" id="SVB53039.1"/>
    </source>
</evidence>
<reference evidence="8" key="1">
    <citation type="submission" date="2018-05" db="EMBL/GenBank/DDBJ databases">
        <authorList>
            <person name="Lanie J.A."/>
            <person name="Ng W.-L."/>
            <person name="Kazmierczak K.M."/>
            <person name="Andrzejewski T.M."/>
            <person name="Davidsen T.M."/>
            <person name="Wayne K.J."/>
            <person name="Tettelin H."/>
            <person name="Glass J.I."/>
            <person name="Rusch D."/>
            <person name="Podicherti R."/>
            <person name="Tsui H.-C.T."/>
            <person name="Winkler M.E."/>
        </authorList>
    </citation>
    <scope>NUCLEOTIDE SEQUENCE</scope>
</reference>
<comment type="subcellular location">
    <subcellularLocation>
        <location evidence="1">Cell membrane</location>
        <topology evidence="1">Multi-pass membrane protein</topology>
    </subcellularLocation>
</comment>
<dbReference type="Pfam" id="PF01925">
    <property type="entry name" value="TauE"/>
    <property type="match status" value="1"/>
</dbReference>
<evidence type="ECO:0008006" key="9">
    <source>
        <dbReference type="Google" id="ProtNLM"/>
    </source>
</evidence>
<dbReference type="GO" id="GO:0005886">
    <property type="term" value="C:plasma membrane"/>
    <property type="evidence" value="ECO:0007669"/>
    <property type="project" value="UniProtKB-SubCell"/>
</dbReference>
<keyword evidence="6 7" id="KW-0472">Membrane</keyword>
<sequence length="249" mass="26143">MFAGLAVMLESEIRIGSKHPLLELIQTVLTIDLLAAIGIGFTGGLMHGFTGWGGAMVMMPLMSLIYGPVQSLGIILIGGMLVSAKLFPWAVKRTDWQEMKPLLGAIVLAIPAGTYLLFQLELSLVIKIIGIIIIMSALLQLSGWSYKGPRGAVPAASAGVACGFINGFSGCGGAPLVLYILSKPVPAEIQRANLIIAVTVISFCVFTFLVIGGGMDGRSLARGVIIAPIQLLGAWIGAGLFHRLPGEVF</sequence>
<evidence type="ECO:0000256" key="2">
    <source>
        <dbReference type="ARBA" id="ARBA00022448"/>
    </source>
</evidence>
<feature type="transmembrane region" description="Helical" evidence="7">
    <location>
        <begin position="65"/>
        <end position="87"/>
    </location>
</feature>
<feature type="non-terminal residue" evidence="8">
    <location>
        <position position="1"/>
    </location>
</feature>
<keyword evidence="3" id="KW-1003">Cell membrane</keyword>
<dbReference type="InterPro" id="IPR002781">
    <property type="entry name" value="TM_pro_TauE-like"/>
</dbReference>
<feature type="transmembrane region" description="Helical" evidence="7">
    <location>
        <begin position="192"/>
        <end position="211"/>
    </location>
</feature>
<dbReference type="PANTHER" id="PTHR30269">
    <property type="entry name" value="TRANSMEMBRANE PROTEIN YFCA"/>
    <property type="match status" value="1"/>
</dbReference>
<evidence type="ECO:0000256" key="1">
    <source>
        <dbReference type="ARBA" id="ARBA00004651"/>
    </source>
</evidence>
<evidence type="ECO:0000256" key="5">
    <source>
        <dbReference type="ARBA" id="ARBA00022989"/>
    </source>
</evidence>
<dbReference type="AlphaFoldDB" id="A0A382ERN7"/>
<evidence type="ECO:0000256" key="3">
    <source>
        <dbReference type="ARBA" id="ARBA00022475"/>
    </source>
</evidence>
<organism evidence="8">
    <name type="scientific">marine metagenome</name>
    <dbReference type="NCBI Taxonomy" id="408172"/>
    <lineage>
        <taxon>unclassified sequences</taxon>
        <taxon>metagenomes</taxon>
        <taxon>ecological metagenomes</taxon>
    </lineage>
</organism>
<accession>A0A382ERN7</accession>
<name>A0A382ERN7_9ZZZZ</name>
<feature type="transmembrane region" description="Helical" evidence="7">
    <location>
        <begin position="124"/>
        <end position="146"/>
    </location>
</feature>
<keyword evidence="2" id="KW-0813">Transport</keyword>
<evidence type="ECO:0000256" key="7">
    <source>
        <dbReference type="SAM" id="Phobius"/>
    </source>
</evidence>
<gene>
    <name evidence="8" type="ORF">METZ01_LOCUS205893</name>
</gene>
<feature type="transmembrane region" description="Helical" evidence="7">
    <location>
        <begin position="99"/>
        <end position="118"/>
    </location>
</feature>
<feature type="non-terminal residue" evidence="8">
    <location>
        <position position="249"/>
    </location>
</feature>
<keyword evidence="5 7" id="KW-1133">Transmembrane helix</keyword>